<evidence type="ECO:0000256" key="2">
    <source>
        <dbReference type="ARBA" id="ARBA00022692"/>
    </source>
</evidence>
<dbReference type="InterPro" id="IPR036938">
    <property type="entry name" value="PAP2/HPO_sf"/>
</dbReference>
<feature type="chain" id="PRO_5026900890" evidence="6">
    <location>
        <begin position="25"/>
        <end position="244"/>
    </location>
</feature>
<feature type="transmembrane region" description="Helical" evidence="5">
    <location>
        <begin position="205"/>
        <end position="222"/>
    </location>
</feature>
<keyword evidence="6" id="KW-0732">Signal</keyword>
<keyword evidence="3 5" id="KW-1133">Transmembrane helix</keyword>
<dbReference type="PANTHER" id="PTHR31310:SF7">
    <property type="entry name" value="PA-PHOSPHATASE RELATED-FAMILY PROTEIN DDB_G0268928"/>
    <property type="match status" value="1"/>
</dbReference>
<dbReference type="Gene3D" id="1.20.144.10">
    <property type="entry name" value="Phosphatidic acid phosphatase type 2/haloperoxidase"/>
    <property type="match status" value="1"/>
</dbReference>
<dbReference type="AlphaFoldDB" id="A0A6J4S9K6"/>
<evidence type="ECO:0000259" key="7">
    <source>
        <dbReference type="Pfam" id="PF14378"/>
    </source>
</evidence>
<dbReference type="SUPFAM" id="SSF48317">
    <property type="entry name" value="Acid phosphatase/Vanadium-dependent haloperoxidase"/>
    <property type="match status" value="1"/>
</dbReference>
<feature type="transmembrane region" description="Helical" evidence="5">
    <location>
        <begin position="152"/>
        <end position="172"/>
    </location>
</feature>
<dbReference type="GO" id="GO:0016020">
    <property type="term" value="C:membrane"/>
    <property type="evidence" value="ECO:0007669"/>
    <property type="project" value="UniProtKB-SubCell"/>
</dbReference>
<feature type="signal peptide" evidence="6">
    <location>
        <begin position="1"/>
        <end position="24"/>
    </location>
</feature>
<proteinExistence type="predicted"/>
<evidence type="ECO:0000256" key="1">
    <source>
        <dbReference type="ARBA" id="ARBA00004141"/>
    </source>
</evidence>
<organism evidence="8">
    <name type="scientific">uncultured Solirubrobacteraceae bacterium</name>
    <dbReference type="NCBI Taxonomy" id="1162706"/>
    <lineage>
        <taxon>Bacteria</taxon>
        <taxon>Bacillati</taxon>
        <taxon>Actinomycetota</taxon>
        <taxon>Thermoleophilia</taxon>
        <taxon>Solirubrobacterales</taxon>
        <taxon>Solirubrobacteraceae</taxon>
        <taxon>environmental samples</taxon>
    </lineage>
</organism>
<keyword evidence="2 5" id="KW-0812">Transmembrane</keyword>
<dbReference type="PANTHER" id="PTHR31310">
    <property type="match status" value="1"/>
</dbReference>
<feature type="domain" description="Inositolphosphotransferase Aur1/Ipt1" evidence="7">
    <location>
        <begin position="38"/>
        <end position="216"/>
    </location>
</feature>
<dbReference type="InterPro" id="IPR052185">
    <property type="entry name" value="IPC_Synthase-Related"/>
</dbReference>
<gene>
    <name evidence="8" type="ORF">AVDCRST_MAG69-1456</name>
</gene>
<comment type="subcellular location">
    <subcellularLocation>
        <location evidence="1">Membrane</location>
        <topology evidence="1">Multi-pass membrane protein</topology>
    </subcellularLocation>
</comment>
<sequence length="244" mass="25969">MRSIGRQVALVAAALALCPLAALFATRDPAVPLARARALVDAERSLGLFFEPAVHAWLQQHAWLLAAAGFFYVWVHVPALVGTLVWAWIADRARFALLRDWFLATQAVVVAGYLSVPTAPPRFLGGHGFRDTLSQLWGADGAALAHTVQSPYAAMPSGHVAFAVIVAAGLWMTTGRRSARLLAVAYPVLVVLVVVATANHFWLDAAAGALAAGAGLGMARALRWAPRPLRARMPVRVSAPYRAG</sequence>
<evidence type="ECO:0000256" key="5">
    <source>
        <dbReference type="SAM" id="Phobius"/>
    </source>
</evidence>
<name>A0A6J4S9K6_9ACTN</name>
<feature type="transmembrane region" description="Helical" evidence="5">
    <location>
        <begin position="101"/>
        <end position="119"/>
    </location>
</feature>
<evidence type="ECO:0000256" key="6">
    <source>
        <dbReference type="SAM" id="SignalP"/>
    </source>
</evidence>
<feature type="transmembrane region" description="Helical" evidence="5">
    <location>
        <begin position="179"/>
        <end position="199"/>
    </location>
</feature>
<reference evidence="8" key="1">
    <citation type="submission" date="2020-02" db="EMBL/GenBank/DDBJ databases">
        <authorList>
            <person name="Meier V. D."/>
        </authorList>
    </citation>
    <scope>NUCLEOTIDE SEQUENCE</scope>
    <source>
        <strain evidence="8">AVDCRST_MAG69</strain>
    </source>
</reference>
<evidence type="ECO:0000313" key="8">
    <source>
        <dbReference type="EMBL" id="CAA9493017.1"/>
    </source>
</evidence>
<feature type="transmembrane region" description="Helical" evidence="5">
    <location>
        <begin position="62"/>
        <end position="89"/>
    </location>
</feature>
<dbReference type="EMBL" id="CADCVP010000156">
    <property type="protein sequence ID" value="CAA9493017.1"/>
    <property type="molecule type" value="Genomic_DNA"/>
</dbReference>
<evidence type="ECO:0000256" key="3">
    <source>
        <dbReference type="ARBA" id="ARBA00022989"/>
    </source>
</evidence>
<keyword evidence="4 5" id="KW-0472">Membrane</keyword>
<dbReference type="InterPro" id="IPR026841">
    <property type="entry name" value="Aur1/Ipt1"/>
</dbReference>
<dbReference type="CDD" id="cd03386">
    <property type="entry name" value="PAP2_Aur1_like"/>
    <property type="match status" value="1"/>
</dbReference>
<evidence type="ECO:0000256" key="4">
    <source>
        <dbReference type="ARBA" id="ARBA00023136"/>
    </source>
</evidence>
<protein>
    <submittedName>
        <fullName evidence="8">Integral membrane protein</fullName>
    </submittedName>
</protein>
<dbReference type="Pfam" id="PF14378">
    <property type="entry name" value="PAP2_3"/>
    <property type="match status" value="1"/>
</dbReference>
<accession>A0A6J4S9K6</accession>